<comment type="caution">
    <text evidence="1">The sequence shown here is derived from an EMBL/GenBank/DDBJ whole genome shotgun (WGS) entry which is preliminary data.</text>
</comment>
<accession>A0AAD9M9Q2</accession>
<evidence type="ECO:0000313" key="1">
    <source>
        <dbReference type="EMBL" id="KAK2035565.1"/>
    </source>
</evidence>
<dbReference type="AlphaFoldDB" id="A0AAD9M9Q2"/>
<keyword evidence="2" id="KW-1185">Reference proteome</keyword>
<proteinExistence type="predicted"/>
<dbReference type="EMBL" id="MU842808">
    <property type="protein sequence ID" value="KAK2035565.1"/>
    <property type="molecule type" value="Genomic_DNA"/>
</dbReference>
<protein>
    <submittedName>
        <fullName evidence="1">Uncharacterized protein</fullName>
    </submittedName>
</protein>
<evidence type="ECO:0000313" key="2">
    <source>
        <dbReference type="Proteomes" id="UP001232148"/>
    </source>
</evidence>
<name>A0AAD9M9Q2_9PEZI</name>
<reference evidence="1" key="1">
    <citation type="submission" date="2021-06" db="EMBL/GenBank/DDBJ databases">
        <title>Comparative genomics, transcriptomics and evolutionary studies reveal genomic signatures of adaptation to plant cell wall in hemibiotrophic fungi.</title>
        <authorList>
            <consortium name="DOE Joint Genome Institute"/>
            <person name="Baroncelli R."/>
            <person name="Diaz J.F."/>
            <person name="Benocci T."/>
            <person name="Peng M."/>
            <person name="Battaglia E."/>
            <person name="Haridas S."/>
            <person name="Andreopoulos W."/>
            <person name="Labutti K."/>
            <person name="Pangilinan J."/>
            <person name="Floch G.L."/>
            <person name="Makela M.R."/>
            <person name="Henrissat B."/>
            <person name="Grigoriev I.V."/>
            <person name="Crouch J.A."/>
            <person name="De Vries R.P."/>
            <person name="Sukno S.A."/>
            <person name="Thon M.R."/>
        </authorList>
    </citation>
    <scope>NUCLEOTIDE SEQUENCE</scope>
    <source>
        <strain evidence="1">MAFF235873</strain>
    </source>
</reference>
<dbReference type="Proteomes" id="UP001232148">
    <property type="component" value="Unassembled WGS sequence"/>
</dbReference>
<organism evidence="1 2">
    <name type="scientific">Colletotrichum zoysiae</name>
    <dbReference type="NCBI Taxonomy" id="1216348"/>
    <lineage>
        <taxon>Eukaryota</taxon>
        <taxon>Fungi</taxon>
        <taxon>Dikarya</taxon>
        <taxon>Ascomycota</taxon>
        <taxon>Pezizomycotina</taxon>
        <taxon>Sordariomycetes</taxon>
        <taxon>Hypocreomycetidae</taxon>
        <taxon>Glomerellales</taxon>
        <taxon>Glomerellaceae</taxon>
        <taxon>Colletotrichum</taxon>
        <taxon>Colletotrichum graminicola species complex</taxon>
    </lineage>
</organism>
<gene>
    <name evidence="1" type="ORF">LX32DRAFT_2314</name>
</gene>
<sequence>MTRLAFSFSDLCAATGKTVSSTFVFLQATPSHNRVISRRLRKKGIAYHLPSLLRCRYDLQCLSRNIGGNT</sequence>